<evidence type="ECO:0000313" key="2">
    <source>
        <dbReference type="Proteomes" id="UP001619887"/>
    </source>
</evidence>
<comment type="caution">
    <text evidence="1">The sequence shown here is derived from an EMBL/GenBank/DDBJ whole genome shotgun (WGS) entry which is preliminary data.</text>
</comment>
<dbReference type="AlphaFoldDB" id="A0ABD2HIY0"/>
<keyword evidence="2" id="KW-1185">Reference proteome</keyword>
<sequence length="31" mass="3315">MISGSRGYKLQVSGQQSLTTSHISLSFGKTD</sequence>
<organism evidence="1 2">
    <name type="scientific">Pagothenia borchgrevinki</name>
    <name type="common">Bald rockcod</name>
    <name type="synonym">Trematomus borchgrevinki</name>
    <dbReference type="NCBI Taxonomy" id="8213"/>
    <lineage>
        <taxon>Eukaryota</taxon>
        <taxon>Metazoa</taxon>
        <taxon>Chordata</taxon>
        <taxon>Craniata</taxon>
        <taxon>Vertebrata</taxon>
        <taxon>Euteleostomi</taxon>
        <taxon>Actinopterygii</taxon>
        <taxon>Neopterygii</taxon>
        <taxon>Teleostei</taxon>
        <taxon>Neoteleostei</taxon>
        <taxon>Acanthomorphata</taxon>
        <taxon>Eupercaria</taxon>
        <taxon>Perciformes</taxon>
        <taxon>Notothenioidei</taxon>
        <taxon>Nototheniidae</taxon>
        <taxon>Pagothenia</taxon>
    </lineage>
</organism>
<dbReference type="Proteomes" id="UP001619887">
    <property type="component" value="Unassembled WGS sequence"/>
</dbReference>
<protein>
    <submittedName>
        <fullName evidence="1">Uncharacterized protein</fullName>
    </submittedName>
</protein>
<proteinExistence type="predicted"/>
<reference evidence="1 2" key="2">
    <citation type="journal article" date="2024" name="G3 (Bethesda)">
        <title>The genome of the cryopelagic Antarctic bald notothen, Trematomus borchgrevinki.</title>
        <authorList>
            <person name="Rayamajhi N."/>
            <person name="Rivera-Colon A.G."/>
            <person name="Minhas B.F."/>
            <person name="Cheng C.C."/>
            <person name="Catchen J.M."/>
        </authorList>
    </citation>
    <scope>NUCLEOTIDE SEQUENCE [LARGE SCALE GENOMIC DNA]</scope>
    <source>
        <strain evidence="1">AGRC-2024</strain>
    </source>
</reference>
<name>A0ABD2HIY0_PAGBO</name>
<dbReference type="EMBL" id="JBIYXZ010002069">
    <property type="protein sequence ID" value="KAL3065708.1"/>
    <property type="molecule type" value="Genomic_DNA"/>
</dbReference>
<reference evidence="1 2" key="1">
    <citation type="journal article" date="2022" name="G3 (Bethesda)">
        <title>Evaluating Illumina-, Nanopore-, and PacBio-based genome assembly strategies with the bald notothen, Trematomus borchgrevinki.</title>
        <authorList>
            <person name="Rayamajhi N."/>
            <person name="Cheng C.C."/>
            <person name="Catchen J.M."/>
        </authorList>
    </citation>
    <scope>NUCLEOTIDE SEQUENCE [LARGE SCALE GENOMIC DNA]</scope>
    <source>
        <strain evidence="1">AGRC-2024</strain>
    </source>
</reference>
<accession>A0ABD2HIY0</accession>
<evidence type="ECO:0000313" key="1">
    <source>
        <dbReference type="EMBL" id="KAL3065708.1"/>
    </source>
</evidence>
<gene>
    <name evidence="1" type="ORF">OYC64_015791</name>
</gene>